<feature type="signal peptide" evidence="6">
    <location>
        <begin position="1"/>
        <end position="18"/>
    </location>
</feature>
<dbReference type="InterPro" id="IPR022272">
    <property type="entry name" value="Lipocalin_CS"/>
</dbReference>
<dbReference type="InterPro" id="IPR002447">
    <property type="entry name" value="Blactoglobulin"/>
</dbReference>
<dbReference type="Proteomes" id="UP000694850">
    <property type="component" value="Unplaced"/>
</dbReference>
<evidence type="ECO:0000256" key="3">
    <source>
        <dbReference type="ARBA" id="ARBA00022525"/>
    </source>
</evidence>
<proteinExistence type="inferred from homology"/>
<dbReference type="GO" id="GO:0005576">
    <property type="term" value="C:extracellular region"/>
    <property type="evidence" value="ECO:0007669"/>
    <property type="project" value="UniProtKB-SubCell"/>
</dbReference>
<evidence type="ECO:0000256" key="5">
    <source>
        <dbReference type="RuleBase" id="RU003695"/>
    </source>
</evidence>
<dbReference type="GeneID" id="103210072"/>
<keyword evidence="3" id="KW-0964">Secreted</keyword>
<keyword evidence="6" id="KW-0732">Signal</keyword>
<dbReference type="GO" id="GO:0036094">
    <property type="term" value="F:small molecule binding"/>
    <property type="evidence" value="ECO:0007669"/>
    <property type="project" value="InterPro"/>
</dbReference>
<feature type="domain" description="Lipocalin/cytosolic fatty-acid binding" evidence="7">
    <location>
        <begin position="34"/>
        <end position="175"/>
    </location>
</feature>
<feature type="chain" id="PRO_5034071900" evidence="6">
    <location>
        <begin position="19"/>
        <end position="180"/>
    </location>
</feature>
<dbReference type="InterPro" id="IPR000566">
    <property type="entry name" value="Lipocln_cytosolic_FA-bd_dom"/>
</dbReference>
<dbReference type="PRINTS" id="PR01172">
    <property type="entry name" value="BLCTOGLOBULN"/>
</dbReference>
<dbReference type="SUPFAM" id="SSF50814">
    <property type="entry name" value="Lipocalins"/>
    <property type="match status" value="1"/>
</dbReference>
<dbReference type="InterPro" id="IPR012674">
    <property type="entry name" value="Calycin"/>
</dbReference>
<evidence type="ECO:0000313" key="9">
    <source>
        <dbReference type="RefSeq" id="XP_007954178.1"/>
    </source>
</evidence>
<evidence type="ECO:0000259" key="7">
    <source>
        <dbReference type="Pfam" id="PF00061"/>
    </source>
</evidence>
<sequence length="180" mass="20832">MKCLLLALGLTLICGVHTISVSQTMKDLEVQKLAGPWHSMVMAASDPTLLETENAPMRIHIKEIQPTPKDNLEMVLLKMENDRCVKRKILAQKTENPAEFKISYLSENKVFMMDTDYKTYLFICMENTTTSQQNVVCQYLARTMKADTEVMEKFKELLKTLPQHIQVFLDLTQREERCRV</sequence>
<evidence type="ECO:0000256" key="2">
    <source>
        <dbReference type="ARBA" id="ARBA00006889"/>
    </source>
</evidence>
<dbReference type="PANTHER" id="PTHR11430:SF117">
    <property type="entry name" value="GLYCODELIN"/>
    <property type="match status" value="1"/>
</dbReference>
<dbReference type="PROSITE" id="PS00213">
    <property type="entry name" value="LIPOCALIN"/>
    <property type="match status" value="1"/>
</dbReference>
<comment type="subcellular location">
    <subcellularLocation>
        <location evidence="1">Secreted</location>
    </subcellularLocation>
</comment>
<dbReference type="OrthoDB" id="9835883at2759"/>
<gene>
    <name evidence="9" type="primary">LOC103210072</name>
</gene>
<evidence type="ECO:0000256" key="4">
    <source>
        <dbReference type="ARBA" id="ARBA00023157"/>
    </source>
</evidence>
<dbReference type="RefSeq" id="XP_007954178.1">
    <property type="nucleotide sequence ID" value="XM_007955987.1"/>
</dbReference>
<keyword evidence="4" id="KW-1015">Disulfide bond</keyword>
<dbReference type="PANTHER" id="PTHR11430">
    <property type="entry name" value="LIPOCALIN"/>
    <property type="match status" value="1"/>
</dbReference>
<evidence type="ECO:0000256" key="1">
    <source>
        <dbReference type="ARBA" id="ARBA00004613"/>
    </source>
</evidence>
<name>A0A8B7B1X5_ORYAF</name>
<dbReference type="AlphaFoldDB" id="A0A8B7B1X5"/>
<dbReference type="Pfam" id="PF00061">
    <property type="entry name" value="Lipocalin"/>
    <property type="match status" value="1"/>
</dbReference>
<dbReference type="PRINTS" id="PR00179">
    <property type="entry name" value="LIPOCALIN"/>
</dbReference>
<dbReference type="CDD" id="cd19416">
    <property type="entry name" value="lipocalin_beta-LG-like"/>
    <property type="match status" value="1"/>
</dbReference>
<organism evidence="8 9">
    <name type="scientific">Orycteropus afer afer</name>
    <dbReference type="NCBI Taxonomy" id="1230840"/>
    <lineage>
        <taxon>Eukaryota</taxon>
        <taxon>Metazoa</taxon>
        <taxon>Chordata</taxon>
        <taxon>Craniata</taxon>
        <taxon>Vertebrata</taxon>
        <taxon>Euteleostomi</taxon>
        <taxon>Mammalia</taxon>
        <taxon>Eutheria</taxon>
        <taxon>Afrotheria</taxon>
        <taxon>Tubulidentata</taxon>
        <taxon>Orycteropodidae</taxon>
        <taxon>Orycteropus</taxon>
    </lineage>
</organism>
<accession>A0A8B7B1X5</accession>
<comment type="similarity">
    <text evidence="2 5">Belongs to the calycin superfamily. Lipocalin family.</text>
</comment>
<evidence type="ECO:0000256" key="6">
    <source>
        <dbReference type="SAM" id="SignalP"/>
    </source>
</evidence>
<reference evidence="9" key="1">
    <citation type="submission" date="2025-08" db="UniProtKB">
        <authorList>
            <consortium name="RefSeq"/>
        </authorList>
    </citation>
    <scope>IDENTIFICATION</scope>
</reference>
<protein>
    <submittedName>
        <fullName evidence="9">Beta-lactoglobulin-1-like</fullName>
    </submittedName>
</protein>
<keyword evidence="8" id="KW-1185">Reference proteome</keyword>
<dbReference type="InterPro" id="IPR002345">
    <property type="entry name" value="Lipocalin"/>
</dbReference>
<dbReference type="Gene3D" id="2.40.128.20">
    <property type="match status" value="1"/>
</dbReference>
<evidence type="ECO:0000313" key="8">
    <source>
        <dbReference type="Proteomes" id="UP000694850"/>
    </source>
</evidence>